<dbReference type="EMBL" id="GBXM01042977">
    <property type="protein sequence ID" value="JAH65600.1"/>
    <property type="molecule type" value="Transcribed_RNA"/>
</dbReference>
<dbReference type="AlphaFoldDB" id="A0A0E9UK01"/>
<name>A0A0E9UK01_ANGAN</name>
<sequence length="19" mass="2355">MKPNSHFAFFRIITYVFVH</sequence>
<proteinExistence type="predicted"/>
<evidence type="ECO:0000313" key="1">
    <source>
        <dbReference type="EMBL" id="JAH65600.1"/>
    </source>
</evidence>
<organism evidence="1">
    <name type="scientific">Anguilla anguilla</name>
    <name type="common">European freshwater eel</name>
    <name type="synonym">Muraena anguilla</name>
    <dbReference type="NCBI Taxonomy" id="7936"/>
    <lineage>
        <taxon>Eukaryota</taxon>
        <taxon>Metazoa</taxon>
        <taxon>Chordata</taxon>
        <taxon>Craniata</taxon>
        <taxon>Vertebrata</taxon>
        <taxon>Euteleostomi</taxon>
        <taxon>Actinopterygii</taxon>
        <taxon>Neopterygii</taxon>
        <taxon>Teleostei</taxon>
        <taxon>Anguilliformes</taxon>
        <taxon>Anguillidae</taxon>
        <taxon>Anguilla</taxon>
    </lineage>
</organism>
<protein>
    <submittedName>
        <fullName evidence="1">Uncharacterized protein</fullName>
    </submittedName>
</protein>
<reference evidence="1" key="1">
    <citation type="submission" date="2014-11" db="EMBL/GenBank/DDBJ databases">
        <authorList>
            <person name="Amaro Gonzalez C."/>
        </authorList>
    </citation>
    <scope>NUCLEOTIDE SEQUENCE</scope>
</reference>
<reference evidence="1" key="2">
    <citation type="journal article" date="2015" name="Fish Shellfish Immunol.">
        <title>Early steps in the European eel (Anguilla anguilla)-Vibrio vulnificus interaction in the gills: Role of the RtxA13 toxin.</title>
        <authorList>
            <person name="Callol A."/>
            <person name="Pajuelo D."/>
            <person name="Ebbesson L."/>
            <person name="Teles M."/>
            <person name="MacKenzie S."/>
            <person name="Amaro C."/>
        </authorList>
    </citation>
    <scope>NUCLEOTIDE SEQUENCE</scope>
</reference>
<accession>A0A0E9UK01</accession>